<evidence type="ECO:0000256" key="8">
    <source>
        <dbReference type="SAM" id="Phobius"/>
    </source>
</evidence>
<dbReference type="GO" id="GO:0005886">
    <property type="term" value="C:plasma membrane"/>
    <property type="evidence" value="ECO:0007669"/>
    <property type="project" value="UniProtKB-SubCell"/>
</dbReference>
<sequence length="131" mass="14414">MRYLEPQKPRIEIIPMIDIMLFLLVFFIMMALKMIPTSGHVTKLPTSSTTTVIQNSKMTVEVLENNNLIVDSKPMSASELTNLLKQKDTSNLMITVVGADSVSLQTLMHVIDAIKSSGATQIALAAHNKSN</sequence>
<dbReference type="RefSeq" id="WP_084282833.1">
    <property type="nucleotide sequence ID" value="NZ_FWXJ01000003.1"/>
</dbReference>
<keyword evidence="5 8" id="KW-1133">Transmembrane helix</keyword>
<dbReference type="STRING" id="1938817.SAMN06296008_103111"/>
<evidence type="ECO:0000256" key="5">
    <source>
        <dbReference type="ARBA" id="ARBA00022989"/>
    </source>
</evidence>
<accession>A0A1W1YJB4</accession>
<comment type="subcellular location">
    <subcellularLocation>
        <location evidence="1">Cell membrane</location>
        <topology evidence="1">Single-pass membrane protein</topology>
    </subcellularLocation>
    <subcellularLocation>
        <location evidence="7">Cell membrane</location>
        <topology evidence="7">Single-pass type II membrane protein</topology>
    </subcellularLocation>
</comment>
<organism evidence="9 10">
    <name type="scientific">Polynucleobacter kasalickyi</name>
    <dbReference type="NCBI Taxonomy" id="1938817"/>
    <lineage>
        <taxon>Bacteria</taxon>
        <taxon>Pseudomonadati</taxon>
        <taxon>Pseudomonadota</taxon>
        <taxon>Betaproteobacteria</taxon>
        <taxon>Burkholderiales</taxon>
        <taxon>Burkholderiaceae</taxon>
        <taxon>Polynucleobacter</taxon>
    </lineage>
</organism>
<evidence type="ECO:0000256" key="4">
    <source>
        <dbReference type="ARBA" id="ARBA00022692"/>
    </source>
</evidence>
<feature type="transmembrane region" description="Helical" evidence="8">
    <location>
        <begin position="12"/>
        <end position="32"/>
    </location>
</feature>
<keyword evidence="6 8" id="KW-0472">Membrane</keyword>
<dbReference type="Gene3D" id="3.30.420.270">
    <property type="match status" value="1"/>
</dbReference>
<evidence type="ECO:0000256" key="3">
    <source>
        <dbReference type="ARBA" id="ARBA00022475"/>
    </source>
</evidence>
<evidence type="ECO:0000256" key="7">
    <source>
        <dbReference type="RuleBase" id="RU003879"/>
    </source>
</evidence>
<dbReference type="GO" id="GO:0022857">
    <property type="term" value="F:transmembrane transporter activity"/>
    <property type="evidence" value="ECO:0007669"/>
    <property type="project" value="InterPro"/>
</dbReference>
<dbReference type="PANTHER" id="PTHR30558">
    <property type="entry name" value="EXBD MEMBRANE COMPONENT OF PMF-DRIVEN MACROMOLECULE IMPORT SYSTEM"/>
    <property type="match status" value="1"/>
</dbReference>
<proteinExistence type="inferred from homology"/>
<protein>
    <submittedName>
        <fullName evidence="9">Outer membrane transport energization protein ExbD</fullName>
    </submittedName>
</protein>
<evidence type="ECO:0000256" key="2">
    <source>
        <dbReference type="ARBA" id="ARBA00005811"/>
    </source>
</evidence>
<dbReference type="GO" id="GO:0015031">
    <property type="term" value="P:protein transport"/>
    <property type="evidence" value="ECO:0007669"/>
    <property type="project" value="UniProtKB-KW"/>
</dbReference>
<dbReference type="InterPro" id="IPR003400">
    <property type="entry name" value="ExbD"/>
</dbReference>
<gene>
    <name evidence="9" type="ORF">SAMN06296008_103111</name>
</gene>
<evidence type="ECO:0000313" key="10">
    <source>
        <dbReference type="Proteomes" id="UP000192708"/>
    </source>
</evidence>
<keyword evidence="4 7" id="KW-0812">Transmembrane</keyword>
<dbReference type="AlphaFoldDB" id="A0A1W1YJB4"/>
<comment type="similarity">
    <text evidence="2 7">Belongs to the ExbD/TolR family.</text>
</comment>
<evidence type="ECO:0000256" key="6">
    <source>
        <dbReference type="ARBA" id="ARBA00023136"/>
    </source>
</evidence>
<reference evidence="9 10" key="1">
    <citation type="submission" date="2017-04" db="EMBL/GenBank/DDBJ databases">
        <authorList>
            <person name="Afonso C.L."/>
            <person name="Miller P.J."/>
            <person name="Scott M.A."/>
            <person name="Spackman E."/>
            <person name="Goraichik I."/>
            <person name="Dimitrov K.M."/>
            <person name="Suarez D.L."/>
            <person name="Swayne D.E."/>
        </authorList>
    </citation>
    <scope>NUCLEOTIDE SEQUENCE [LARGE SCALE GENOMIC DNA]</scope>
    <source>
        <strain evidence="9 10">VK13</strain>
    </source>
</reference>
<keyword evidence="7" id="KW-0813">Transport</keyword>
<keyword evidence="7" id="KW-0653">Protein transport</keyword>
<dbReference type="Proteomes" id="UP000192708">
    <property type="component" value="Unassembled WGS sequence"/>
</dbReference>
<dbReference type="OrthoDB" id="9793581at2"/>
<evidence type="ECO:0000256" key="1">
    <source>
        <dbReference type="ARBA" id="ARBA00004162"/>
    </source>
</evidence>
<name>A0A1W1YJB4_9BURK</name>
<dbReference type="Pfam" id="PF02472">
    <property type="entry name" value="ExbD"/>
    <property type="match status" value="1"/>
</dbReference>
<keyword evidence="3" id="KW-1003">Cell membrane</keyword>
<dbReference type="EMBL" id="FWXJ01000003">
    <property type="protein sequence ID" value="SMC36216.1"/>
    <property type="molecule type" value="Genomic_DNA"/>
</dbReference>
<keyword evidence="10" id="KW-1185">Reference proteome</keyword>
<evidence type="ECO:0000313" key="9">
    <source>
        <dbReference type="EMBL" id="SMC36216.1"/>
    </source>
</evidence>
<dbReference type="PANTHER" id="PTHR30558:SF3">
    <property type="entry name" value="BIOPOLYMER TRANSPORT PROTEIN EXBD-RELATED"/>
    <property type="match status" value="1"/>
</dbReference>